<comment type="caution">
    <text evidence="6">The sequence shown here is derived from an EMBL/GenBank/DDBJ whole genome shotgun (WGS) entry which is preliminary data.</text>
</comment>
<name>A0ABP8QPH2_9BACT</name>
<keyword evidence="4" id="KW-0408">Iron</keyword>
<accession>A0ABP8QPH2</accession>
<protein>
    <recommendedName>
        <fullName evidence="8">Radical SAM core domain-containing protein</fullName>
    </recommendedName>
</protein>
<keyword evidence="3" id="KW-0479">Metal-binding</keyword>
<dbReference type="RefSeq" id="WP_208133660.1">
    <property type="nucleotide sequence ID" value="NZ_BAABGQ010000009.1"/>
</dbReference>
<dbReference type="InterPro" id="IPR007197">
    <property type="entry name" value="rSAM"/>
</dbReference>
<dbReference type="SFLD" id="SFLDS00029">
    <property type="entry name" value="Radical_SAM"/>
    <property type="match status" value="1"/>
</dbReference>
<reference evidence="7" key="1">
    <citation type="journal article" date="2019" name="Int. J. Syst. Evol. Microbiol.">
        <title>The Global Catalogue of Microorganisms (GCM) 10K type strain sequencing project: providing services to taxonomists for standard genome sequencing and annotation.</title>
        <authorList>
            <consortium name="The Broad Institute Genomics Platform"/>
            <consortium name="The Broad Institute Genome Sequencing Center for Infectious Disease"/>
            <person name="Wu L."/>
            <person name="Ma J."/>
        </authorList>
    </citation>
    <scope>NUCLEOTIDE SEQUENCE [LARGE SCALE GENOMIC DNA]</scope>
    <source>
        <strain evidence="7">JCM 17841</strain>
    </source>
</reference>
<evidence type="ECO:0000313" key="6">
    <source>
        <dbReference type="EMBL" id="GAA4506611.1"/>
    </source>
</evidence>
<dbReference type="Gene3D" id="3.20.20.70">
    <property type="entry name" value="Aldolase class I"/>
    <property type="match status" value="1"/>
</dbReference>
<keyword evidence="5" id="KW-0411">Iron-sulfur</keyword>
<dbReference type="SUPFAM" id="SSF102114">
    <property type="entry name" value="Radical SAM enzymes"/>
    <property type="match status" value="1"/>
</dbReference>
<dbReference type="InterPro" id="IPR013785">
    <property type="entry name" value="Aldolase_TIM"/>
</dbReference>
<evidence type="ECO:0000313" key="7">
    <source>
        <dbReference type="Proteomes" id="UP001501243"/>
    </source>
</evidence>
<organism evidence="6 7">
    <name type="scientific">Hymenobacter ginsengisoli</name>
    <dbReference type="NCBI Taxonomy" id="1051626"/>
    <lineage>
        <taxon>Bacteria</taxon>
        <taxon>Pseudomonadati</taxon>
        <taxon>Bacteroidota</taxon>
        <taxon>Cytophagia</taxon>
        <taxon>Cytophagales</taxon>
        <taxon>Hymenobacteraceae</taxon>
        <taxon>Hymenobacter</taxon>
    </lineage>
</organism>
<dbReference type="Proteomes" id="UP001501243">
    <property type="component" value="Unassembled WGS sequence"/>
</dbReference>
<evidence type="ECO:0008006" key="8">
    <source>
        <dbReference type="Google" id="ProtNLM"/>
    </source>
</evidence>
<keyword evidence="2" id="KW-0949">S-adenosyl-L-methionine</keyword>
<keyword evidence="7" id="KW-1185">Reference proteome</keyword>
<proteinExistence type="predicted"/>
<dbReference type="EMBL" id="BAABGQ010000009">
    <property type="protein sequence ID" value="GAA4506611.1"/>
    <property type="molecule type" value="Genomic_DNA"/>
</dbReference>
<dbReference type="InterPro" id="IPR058240">
    <property type="entry name" value="rSAM_sf"/>
</dbReference>
<evidence type="ECO:0000256" key="5">
    <source>
        <dbReference type="ARBA" id="ARBA00023014"/>
    </source>
</evidence>
<evidence type="ECO:0000256" key="2">
    <source>
        <dbReference type="ARBA" id="ARBA00022691"/>
    </source>
</evidence>
<evidence type="ECO:0000256" key="1">
    <source>
        <dbReference type="ARBA" id="ARBA00001966"/>
    </source>
</evidence>
<gene>
    <name evidence="6" type="ORF">GCM10023172_36000</name>
</gene>
<sequence length="341" mass="39158">MGSYIDTEERSVHYRTKGLNKEAQQILITEFASSKQSQDITLSYNCQGVGRIHHFRRTAAAPGFNSNPLPLDPASRALGLPAQSMMQAQVFQNAVCSWRCWYCFVDYNLLDGNPKRSKFLSADDLLDLFLAESTQCPIIDLSGGQPDLVPEWVLWMMDALKRRGLEHKVYLWSDDNLSNEFLWECLTVDELQRLVTYPTYGRVGCFKGFDADSFAFNTRAEPSLFDKQFKVMRRLVDTGLDMYAYVTLTANSDEGIPQKVADFVNRLQEEVHPLFPLRTVPLPILEFTPTASRMSDEHHRSLLIQQEAAAAWNSELMRRFSDKTRAERIYSHDLGMRIKYQ</sequence>
<evidence type="ECO:0000256" key="3">
    <source>
        <dbReference type="ARBA" id="ARBA00022723"/>
    </source>
</evidence>
<evidence type="ECO:0000256" key="4">
    <source>
        <dbReference type="ARBA" id="ARBA00023004"/>
    </source>
</evidence>
<comment type="cofactor">
    <cofactor evidence="1">
        <name>[4Fe-4S] cluster</name>
        <dbReference type="ChEBI" id="CHEBI:49883"/>
    </cofactor>
</comment>